<evidence type="ECO:0000256" key="7">
    <source>
        <dbReference type="SAM" id="Phobius"/>
    </source>
</evidence>
<keyword evidence="5 7" id="KW-0472">Membrane</keyword>
<evidence type="ECO:0000313" key="8">
    <source>
        <dbReference type="EMBL" id="GMI21036.1"/>
    </source>
</evidence>
<evidence type="ECO:0000256" key="6">
    <source>
        <dbReference type="SAM" id="MobiDB-lite"/>
    </source>
</evidence>
<dbReference type="PANTHER" id="PTHR23504">
    <property type="entry name" value="MAJOR FACILITATOR SUPERFAMILY DOMAIN-CONTAINING PROTEIN 10"/>
    <property type="match status" value="1"/>
</dbReference>
<dbReference type="SUPFAM" id="SSF103473">
    <property type="entry name" value="MFS general substrate transporter"/>
    <property type="match status" value="1"/>
</dbReference>
<organism evidence="8 9">
    <name type="scientific">Tetraparma gracilis</name>
    <dbReference type="NCBI Taxonomy" id="2962635"/>
    <lineage>
        <taxon>Eukaryota</taxon>
        <taxon>Sar</taxon>
        <taxon>Stramenopiles</taxon>
        <taxon>Ochrophyta</taxon>
        <taxon>Bolidophyceae</taxon>
        <taxon>Parmales</taxon>
        <taxon>Triparmaceae</taxon>
        <taxon>Tetraparma</taxon>
    </lineage>
</organism>
<gene>
    <name evidence="8" type="ORF">TeGR_g6735</name>
</gene>
<dbReference type="InterPro" id="IPR036259">
    <property type="entry name" value="MFS_trans_sf"/>
</dbReference>
<feature type="region of interest" description="Disordered" evidence="6">
    <location>
        <begin position="482"/>
        <end position="523"/>
    </location>
</feature>
<evidence type="ECO:0000256" key="3">
    <source>
        <dbReference type="ARBA" id="ARBA00022692"/>
    </source>
</evidence>
<dbReference type="InterPro" id="IPR011701">
    <property type="entry name" value="MFS"/>
</dbReference>
<protein>
    <recommendedName>
        <fullName evidence="10">Major facilitator superfamily (MFS) profile domain-containing protein</fullName>
    </recommendedName>
</protein>
<dbReference type="EMBL" id="BRYB01000035">
    <property type="protein sequence ID" value="GMI21036.1"/>
    <property type="molecule type" value="Genomic_DNA"/>
</dbReference>
<feature type="transmembrane region" description="Helical" evidence="7">
    <location>
        <begin position="155"/>
        <end position="179"/>
    </location>
</feature>
<feature type="transmembrane region" description="Helical" evidence="7">
    <location>
        <begin position="76"/>
        <end position="97"/>
    </location>
</feature>
<feature type="compositionally biased region" description="Acidic residues" evidence="6">
    <location>
        <begin position="502"/>
        <end position="514"/>
    </location>
</feature>
<name>A0ABQ6M7E5_9STRA</name>
<proteinExistence type="predicted"/>
<sequence>MSSSPLPPYLHILPVLFLEFLSISLTRSLLPPLLTRAFPSSIYLLMGMGEAVKGILAFLSTSHVGKFSDTRGRRPALLATVCGTTAPTVVTALISIFASHSPPSDTQDGAVDAITVIGLRVFIIMFALSGFFACTFTLTFAYISDCVSTSKDRVAGYGLALASFGLSFTIGPVLGGYMASSTDSSLPAVDAAEDPMPNSLNEGGDESLDAPPPGLQRVRDFWSNARAQLSTFSSLTSSLTTFYSDPFLREVAKITFLYYTALWAMVSTLVLYVTKQFNFGPTRLGELMSAFGVCTVFAEGILVRVVVPAIGEVRTMQVGLLAFSVQSVMIAFANRGWQIFFCVFLSTFTNLVYPSLTGLVSSAVPPDQIGESLGAINGIKSLTEGIGPLCFGVLMQFTEDTSHPGAPYLLSALFAVWALQRTRKLQDLNKDSSSYIAEKAFARSAAKSPGTASKSKGGATAWLGIASPLRSASKPATALEIMRGVRDEDEDTADEALGLLSEIDDEDLSDDDEEGGGRSLFSS</sequence>
<comment type="subcellular location">
    <subcellularLocation>
        <location evidence="1">Membrane</location>
        <topology evidence="1">Multi-pass membrane protein</topology>
    </subcellularLocation>
</comment>
<feature type="transmembrane region" description="Helical" evidence="7">
    <location>
        <begin position="256"/>
        <end position="274"/>
    </location>
</feature>
<evidence type="ECO:0000256" key="1">
    <source>
        <dbReference type="ARBA" id="ARBA00004141"/>
    </source>
</evidence>
<evidence type="ECO:0008006" key="10">
    <source>
        <dbReference type="Google" id="ProtNLM"/>
    </source>
</evidence>
<comment type="caution">
    <text evidence="8">The sequence shown here is derived from an EMBL/GenBank/DDBJ whole genome shotgun (WGS) entry which is preliminary data.</text>
</comment>
<dbReference type="Pfam" id="PF07690">
    <property type="entry name" value="MFS_1"/>
    <property type="match status" value="2"/>
</dbReference>
<feature type="transmembrane region" description="Helical" evidence="7">
    <location>
        <begin position="117"/>
        <end position="143"/>
    </location>
</feature>
<evidence type="ECO:0000256" key="4">
    <source>
        <dbReference type="ARBA" id="ARBA00022989"/>
    </source>
</evidence>
<keyword evidence="9" id="KW-1185">Reference proteome</keyword>
<keyword evidence="4 7" id="KW-1133">Transmembrane helix</keyword>
<accession>A0ABQ6M7E5</accession>
<dbReference type="PANTHER" id="PTHR23504:SF1">
    <property type="entry name" value="GH21943P-RELATED"/>
    <property type="match status" value="1"/>
</dbReference>
<feature type="transmembrane region" description="Helical" evidence="7">
    <location>
        <begin position="42"/>
        <end position="64"/>
    </location>
</feature>
<keyword evidence="2" id="KW-0813">Transport</keyword>
<evidence type="ECO:0000313" key="9">
    <source>
        <dbReference type="Proteomes" id="UP001165060"/>
    </source>
</evidence>
<dbReference type="Proteomes" id="UP001165060">
    <property type="component" value="Unassembled WGS sequence"/>
</dbReference>
<evidence type="ECO:0000256" key="2">
    <source>
        <dbReference type="ARBA" id="ARBA00022448"/>
    </source>
</evidence>
<evidence type="ECO:0000256" key="5">
    <source>
        <dbReference type="ARBA" id="ARBA00023136"/>
    </source>
</evidence>
<dbReference type="Gene3D" id="1.20.1250.20">
    <property type="entry name" value="MFS general substrate transporter like domains"/>
    <property type="match status" value="2"/>
</dbReference>
<reference evidence="8 9" key="1">
    <citation type="journal article" date="2023" name="Commun. Biol.">
        <title>Genome analysis of Parmales, the sister group of diatoms, reveals the evolutionary specialization of diatoms from phago-mixotrophs to photoautotrophs.</title>
        <authorList>
            <person name="Ban H."/>
            <person name="Sato S."/>
            <person name="Yoshikawa S."/>
            <person name="Yamada K."/>
            <person name="Nakamura Y."/>
            <person name="Ichinomiya M."/>
            <person name="Sato N."/>
            <person name="Blanc-Mathieu R."/>
            <person name="Endo H."/>
            <person name="Kuwata A."/>
            <person name="Ogata H."/>
        </authorList>
    </citation>
    <scope>NUCLEOTIDE SEQUENCE [LARGE SCALE GENOMIC DNA]</scope>
</reference>
<feature type="region of interest" description="Disordered" evidence="6">
    <location>
        <begin position="191"/>
        <end position="210"/>
    </location>
</feature>
<keyword evidence="3 7" id="KW-0812">Transmembrane</keyword>
<feature type="transmembrane region" description="Helical" evidence="7">
    <location>
        <begin position="339"/>
        <end position="356"/>
    </location>
</feature>